<dbReference type="RefSeq" id="WP_026397739.1">
    <property type="nucleotide sequence ID" value="NZ_AUBI01000005.1"/>
</dbReference>
<protein>
    <recommendedName>
        <fullName evidence="4">Cell division protein FtsL</fullName>
    </recommendedName>
</protein>
<dbReference type="STRING" id="1120919.GCA_000429165_01741"/>
<evidence type="ECO:0000313" key="2">
    <source>
        <dbReference type="EMBL" id="GEN59095.1"/>
    </source>
</evidence>
<comment type="caution">
    <text evidence="2">The sequence shown here is derived from an EMBL/GenBank/DDBJ whole genome shotgun (WGS) entry which is preliminary data.</text>
</comment>
<evidence type="ECO:0008006" key="4">
    <source>
        <dbReference type="Google" id="ProtNLM"/>
    </source>
</evidence>
<feature type="compositionally biased region" description="Basic and acidic residues" evidence="1">
    <location>
        <begin position="136"/>
        <end position="150"/>
    </location>
</feature>
<evidence type="ECO:0000313" key="3">
    <source>
        <dbReference type="Proteomes" id="UP000321635"/>
    </source>
</evidence>
<accession>A0A511X845</accession>
<dbReference type="EMBL" id="BJYF01000005">
    <property type="protein sequence ID" value="GEN59095.1"/>
    <property type="molecule type" value="Genomic_DNA"/>
</dbReference>
<organism evidence="2 3">
    <name type="scientific">Acetobacter nitrogenifigens DSM 23921 = NBRC 105050</name>
    <dbReference type="NCBI Taxonomy" id="1120919"/>
    <lineage>
        <taxon>Bacteria</taxon>
        <taxon>Pseudomonadati</taxon>
        <taxon>Pseudomonadota</taxon>
        <taxon>Alphaproteobacteria</taxon>
        <taxon>Acetobacterales</taxon>
        <taxon>Acetobacteraceae</taxon>
        <taxon>Acetobacter</taxon>
    </lineage>
</organism>
<proteinExistence type="predicted"/>
<dbReference type="AlphaFoldDB" id="A0A511X845"/>
<sequence>MIRYFTLLCAVSAGLSGLFLYSKKHQTTVLDQQISSIVSDTQHIRQQTAMLRTEWALLNQPDRLSRLAARFEPSLQPMTPRQFVRLSDLAGHLPAPGSVHAPNPRDAIAPGVIEAHGEALALADAKAPVAQPTETKTSEPKALAKVEAPAHTDVAQATAPHAATQVAAAQPPAAPRAPRPATMLASVERPAIASTQVVQSRNATTLALDTAPAVRHAAKKPATDALDSALGGADAQGERRTAHTVLASATAPRHVAPPEPVHVAAPRPAVQLAAYHPAHPAQTQTAAWRPVAAQAAPRYIEARASYSGSLLGHSALGGGLPPPVPVAN</sequence>
<evidence type="ECO:0000256" key="1">
    <source>
        <dbReference type="SAM" id="MobiDB-lite"/>
    </source>
</evidence>
<feature type="region of interest" description="Disordered" evidence="1">
    <location>
        <begin position="125"/>
        <end position="180"/>
    </location>
</feature>
<dbReference type="OrthoDB" id="7165680at2"/>
<gene>
    <name evidence="2" type="ORF">ANI02nite_09790</name>
</gene>
<keyword evidence="3" id="KW-1185">Reference proteome</keyword>
<name>A0A511X845_9PROT</name>
<dbReference type="Proteomes" id="UP000321635">
    <property type="component" value="Unassembled WGS sequence"/>
</dbReference>
<reference evidence="2 3" key="1">
    <citation type="submission" date="2019-07" db="EMBL/GenBank/DDBJ databases">
        <title>Whole genome shotgun sequence of Acetobacter nitrogenifigens NBRC 105050.</title>
        <authorList>
            <person name="Hosoyama A."/>
            <person name="Uohara A."/>
            <person name="Ohji S."/>
            <person name="Ichikawa N."/>
        </authorList>
    </citation>
    <scope>NUCLEOTIDE SEQUENCE [LARGE SCALE GENOMIC DNA]</scope>
    <source>
        <strain evidence="2 3">NBRC 105050</strain>
    </source>
</reference>
<feature type="compositionally biased region" description="Low complexity" evidence="1">
    <location>
        <begin position="154"/>
        <end position="171"/>
    </location>
</feature>